<reference evidence="2" key="1">
    <citation type="submission" date="2022-03" db="EMBL/GenBank/DDBJ databases">
        <authorList>
            <person name="Alioto T."/>
            <person name="Alioto T."/>
            <person name="Gomez Garrido J."/>
        </authorList>
    </citation>
    <scope>NUCLEOTIDE SEQUENCE</scope>
</reference>
<dbReference type="GO" id="GO:0016887">
    <property type="term" value="F:ATP hydrolysis activity"/>
    <property type="evidence" value="ECO:0007669"/>
    <property type="project" value="InterPro"/>
</dbReference>
<feature type="region of interest" description="Disordered" evidence="1">
    <location>
        <begin position="1"/>
        <end position="57"/>
    </location>
</feature>
<name>A0AAD1THH6_PELCU</name>
<dbReference type="GO" id="GO:0016020">
    <property type="term" value="C:membrane"/>
    <property type="evidence" value="ECO:0007669"/>
    <property type="project" value="TreeGrafter"/>
</dbReference>
<dbReference type="GO" id="GO:0002040">
    <property type="term" value="P:sprouting angiogenesis"/>
    <property type="evidence" value="ECO:0007669"/>
    <property type="project" value="TreeGrafter"/>
</dbReference>
<dbReference type="AlphaFoldDB" id="A0AAD1THH6"/>
<feature type="compositionally biased region" description="Basic and acidic residues" evidence="1">
    <location>
        <begin position="30"/>
        <end position="41"/>
    </location>
</feature>
<gene>
    <name evidence="2" type="ORF">PECUL_23A049084</name>
</gene>
<proteinExistence type="predicted"/>
<evidence type="ECO:0000313" key="2">
    <source>
        <dbReference type="EMBL" id="CAH2323148.1"/>
    </source>
</evidence>
<dbReference type="GO" id="GO:2000051">
    <property type="term" value="P:negative regulation of non-canonical Wnt signaling pathway"/>
    <property type="evidence" value="ECO:0007669"/>
    <property type="project" value="TreeGrafter"/>
</dbReference>
<protein>
    <submittedName>
        <fullName evidence="2">Uncharacterized protein</fullName>
    </submittedName>
</protein>
<accession>A0AAD1THH6</accession>
<evidence type="ECO:0000256" key="1">
    <source>
        <dbReference type="SAM" id="MobiDB-lite"/>
    </source>
</evidence>
<feature type="compositionally biased region" description="Polar residues" evidence="1">
    <location>
        <begin position="42"/>
        <end position="53"/>
    </location>
</feature>
<dbReference type="GO" id="GO:0005730">
    <property type="term" value="C:nucleolus"/>
    <property type="evidence" value="ECO:0007669"/>
    <property type="project" value="TreeGrafter"/>
</dbReference>
<dbReference type="PANTHER" id="PTHR22605">
    <property type="entry name" value="RZ-TYPE DOMAIN-CONTAINING PROTEIN"/>
    <property type="match status" value="1"/>
</dbReference>
<dbReference type="InterPro" id="IPR031248">
    <property type="entry name" value="RNF213"/>
</dbReference>
<dbReference type="PANTHER" id="PTHR22605:SF16">
    <property type="entry name" value="E3 UBIQUITIN-PROTEIN LIGASE RNF213"/>
    <property type="match status" value="1"/>
</dbReference>
<sequence length="284" mass="33426">MLREEFPSSANPTAGRWEQGLDATLNENLSKQKETQSDEQRTTGSKDQQGPRTRSSDPAHYISVYFHVIVSNDFKIKPDEDKVVVRAERISQYSNWKDNVCEMNFTRNLDHHGFLYEGCAKLHKSNIDKNIPYKYVVMRKGKELEYEYIYYVDSQDRSHVNRCLNLPPRLTTEREWHQYDDICMKEDKSFFKKIKEAGKNLMGLVSDQYKNIYKAKEIAGEVMLDSIFSILSTCDSINLSSFFNQLHQFYFVYTNPLLFGKYLIKWTALEFGEKQVKYDVMLRC</sequence>
<organism evidence="2 3">
    <name type="scientific">Pelobates cultripes</name>
    <name type="common">Western spadefoot toad</name>
    <dbReference type="NCBI Taxonomy" id="61616"/>
    <lineage>
        <taxon>Eukaryota</taxon>
        <taxon>Metazoa</taxon>
        <taxon>Chordata</taxon>
        <taxon>Craniata</taxon>
        <taxon>Vertebrata</taxon>
        <taxon>Euteleostomi</taxon>
        <taxon>Amphibia</taxon>
        <taxon>Batrachia</taxon>
        <taxon>Anura</taxon>
        <taxon>Pelobatoidea</taxon>
        <taxon>Pelobatidae</taxon>
        <taxon>Pelobates</taxon>
    </lineage>
</organism>
<dbReference type="GO" id="GO:0005829">
    <property type="term" value="C:cytosol"/>
    <property type="evidence" value="ECO:0007669"/>
    <property type="project" value="TreeGrafter"/>
</dbReference>
<dbReference type="Proteomes" id="UP001295444">
    <property type="component" value="Chromosome 11"/>
</dbReference>
<dbReference type="GO" id="GO:0006511">
    <property type="term" value="P:ubiquitin-dependent protein catabolic process"/>
    <property type="evidence" value="ECO:0007669"/>
    <property type="project" value="TreeGrafter"/>
</dbReference>
<dbReference type="EMBL" id="OW240922">
    <property type="protein sequence ID" value="CAH2323148.1"/>
    <property type="molecule type" value="Genomic_DNA"/>
</dbReference>
<keyword evidence="3" id="KW-1185">Reference proteome</keyword>
<evidence type="ECO:0000313" key="3">
    <source>
        <dbReference type="Proteomes" id="UP001295444"/>
    </source>
</evidence>
<dbReference type="GO" id="GO:0004842">
    <property type="term" value="F:ubiquitin-protein transferase activity"/>
    <property type="evidence" value="ECO:0007669"/>
    <property type="project" value="InterPro"/>
</dbReference>